<comment type="caution">
    <text evidence="2">The sequence shown here is derived from an EMBL/GenBank/DDBJ whole genome shotgun (WGS) entry which is preliminary data.</text>
</comment>
<gene>
    <name evidence="2" type="ORF">B296_00041857</name>
</gene>
<evidence type="ECO:0000313" key="2">
    <source>
        <dbReference type="EMBL" id="RRT64431.1"/>
    </source>
</evidence>
<accession>A0A426ZKF4</accession>
<proteinExistence type="predicted"/>
<dbReference type="EMBL" id="AMZH03006196">
    <property type="protein sequence ID" value="RRT64431.1"/>
    <property type="molecule type" value="Genomic_DNA"/>
</dbReference>
<dbReference type="Proteomes" id="UP000287651">
    <property type="component" value="Unassembled WGS sequence"/>
</dbReference>
<name>A0A426ZKF4_ENSVE</name>
<sequence length="140" mass="16023">MQTRQIDRSHLTKAKVSTRKALFPLVFTSCEEEMDRAEQPKGAPPPVDVDHPDLAGNRSAAPTLRQAIAAVPDIGTNSRFQGKSQNQENNEFYYRKETGLNCWEGRWNSLGRERRGRRDRILSDNNPPSFSSAPRFYLRF</sequence>
<evidence type="ECO:0000256" key="1">
    <source>
        <dbReference type="SAM" id="MobiDB-lite"/>
    </source>
</evidence>
<protein>
    <submittedName>
        <fullName evidence="2">Uncharacterized protein</fullName>
    </submittedName>
</protein>
<dbReference type="AlphaFoldDB" id="A0A426ZKF4"/>
<organism evidence="2 3">
    <name type="scientific">Ensete ventricosum</name>
    <name type="common">Abyssinian banana</name>
    <name type="synonym">Musa ensete</name>
    <dbReference type="NCBI Taxonomy" id="4639"/>
    <lineage>
        <taxon>Eukaryota</taxon>
        <taxon>Viridiplantae</taxon>
        <taxon>Streptophyta</taxon>
        <taxon>Embryophyta</taxon>
        <taxon>Tracheophyta</taxon>
        <taxon>Spermatophyta</taxon>
        <taxon>Magnoliopsida</taxon>
        <taxon>Liliopsida</taxon>
        <taxon>Zingiberales</taxon>
        <taxon>Musaceae</taxon>
        <taxon>Ensete</taxon>
    </lineage>
</organism>
<feature type="region of interest" description="Disordered" evidence="1">
    <location>
        <begin position="33"/>
        <end position="57"/>
    </location>
</feature>
<reference evidence="2 3" key="1">
    <citation type="journal article" date="2014" name="Agronomy (Basel)">
        <title>A Draft Genome Sequence for Ensete ventricosum, the Drought-Tolerant Tree Against Hunger.</title>
        <authorList>
            <person name="Harrison J."/>
            <person name="Moore K.A."/>
            <person name="Paszkiewicz K."/>
            <person name="Jones T."/>
            <person name="Grant M."/>
            <person name="Ambacheew D."/>
            <person name="Muzemil S."/>
            <person name="Studholme D.J."/>
        </authorList>
    </citation>
    <scope>NUCLEOTIDE SEQUENCE [LARGE SCALE GENOMIC DNA]</scope>
</reference>
<evidence type="ECO:0000313" key="3">
    <source>
        <dbReference type="Proteomes" id="UP000287651"/>
    </source>
</evidence>